<gene>
    <name evidence="6" type="ORF">RIF29_29898</name>
</gene>
<dbReference type="AlphaFoldDB" id="A0AAN9HUA6"/>
<evidence type="ECO:0000256" key="1">
    <source>
        <dbReference type="ARBA" id="ARBA00009995"/>
    </source>
</evidence>
<name>A0AAN9HUA6_CROPI</name>
<evidence type="ECO:0000256" key="2">
    <source>
        <dbReference type="ARBA" id="ARBA00022676"/>
    </source>
</evidence>
<keyword evidence="2 4" id="KW-0328">Glycosyltransferase</keyword>
<dbReference type="EMBL" id="JAYWIO010000006">
    <property type="protein sequence ID" value="KAK7256448.1"/>
    <property type="molecule type" value="Genomic_DNA"/>
</dbReference>
<keyword evidence="3 4" id="KW-0808">Transferase</keyword>
<keyword evidence="7" id="KW-1185">Reference proteome</keyword>
<evidence type="ECO:0000313" key="6">
    <source>
        <dbReference type="EMBL" id="KAK7256448.1"/>
    </source>
</evidence>
<comment type="similarity">
    <text evidence="1 4">Belongs to the UDP-glycosyltransferase family.</text>
</comment>
<evidence type="ECO:0000256" key="3">
    <source>
        <dbReference type="ARBA" id="ARBA00022679"/>
    </source>
</evidence>
<dbReference type="FunFam" id="3.40.50.2000:FF:000054">
    <property type="entry name" value="Glycosyltransferase"/>
    <property type="match status" value="1"/>
</dbReference>
<accession>A0AAN9HUA6</accession>
<organism evidence="6 7">
    <name type="scientific">Crotalaria pallida</name>
    <name type="common">Smooth rattlebox</name>
    <name type="synonym">Crotalaria striata</name>
    <dbReference type="NCBI Taxonomy" id="3830"/>
    <lineage>
        <taxon>Eukaryota</taxon>
        <taxon>Viridiplantae</taxon>
        <taxon>Streptophyta</taxon>
        <taxon>Embryophyta</taxon>
        <taxon>Tracheophyta</taxon>
        <taxon>Spermatophyta</taxon>
        <taxon>Magnoliopsida</taxon>
        <taxon>eudicotyledons</taxon>
        <taxon>Gunneridae</taxon>
        <taxon>Pentapetalae</taxon>
        <taxon>rosids</taxon>
        <taxon>fabids</taxon>
        <taxon>Fabales</taxon>
        <taxon>Fabaceae</taxon>
        <taxon>Papilionoideae</taxon>
        <taxon>50 kb inversion clade</taxon>
        <taxon>genistoids sensu lato</taxon>
        <taxon>core genistoids</taxon>
        <taxon>Crotalarieae</taxon>
        <taxon>Crotalaria</taxon>
    </lineage>
</organism>
<dbReference type="PANTHER" id="PTHR48045:SF10">
    <property type="entry name" value="GLYCOSYLTRANSFERASE"/>
    <property type="match status" value="1"/>
</dbReference>
<evidence type="ECO:0000313" key="7">
    <source>
        <dbReference type="Proteomes" id="UP001372338"/>
    </source>
</evidence>
<dbReference type="SUPFAM" id="SSF53756">
    <property type="entry name" value="UDP-Glycosyltransferase/glycogen phosphorylase"/>
    <property type="match status" value="1"/>
</dbReference>
<proteinExistence type="inferred from homology"/>
<dbReference type="PROSITE" id="PS00375">
    <property type="entry name" value="UDPGT"/>
    <property type="match status" value="1"/>
</dbReference>
<dbReference type="Gene3D" id="3.40.50.2000">
    <property type="entry name" value="Glycogen Phosphorylase B"/>
    <property type="match status" value="2"/>
</dbReference>
<evidence type="ECO:0000256" key="4">
    <source>
        <dbReference type="RuleBase" id="RU003718"/>
    </source>
</evidence>
<dbReference type="Proteomes" id="UP001372338">
    <property type="component" value="Unassembled WGS sequence"/>
</dbReference>
<dbReference type="PANTHER" id="PTHR48045">
    <property type="entry name" value="UDP-GLYCOSYLTRANSFERASE 72B1"/>
    <property type="match status" value="1"/>
</dbReference>
<dbReference type="InterPro" id="IPR035595">
    <property type="entry name" value="UDP_glycos_trans_CS"/>
</dbReference>
<dbReference type="InterPro" id="IPR002213">
    <property type="entry name" value="UDP_glucos_trans"/>
</dbReference>
<reference evidence="6 7" key="1">
    <citation type="submission" date="2024-01" db="EMBL/GenBank/DDBJ databases">
        <title>The genomes of 5 underutilized Papilionoideae crops provide insights into root nodulation and disease resistanc.</title>
        <authorList>
            <person name="Yuan L."/>
        </authorList>
    </citation>
    <scope>NUCLEOTIDE SEQUENCE [LARGE SCALE GENOMIC DNA]</scope>
    <source>
        <strain evidence="6">ZHUSHIDOU_FW_LH</strain>
        <tissue evidence="6">Leaf</tissue>
    </source>
</reference>
<dbReference type="CDD" id="cd03784">
    <property type="entry name" value="GT1_Gtf-like"/>
    <property type="match status" value="1"/>
</dbReference>
<dbReference type="FunFam" id="3.40.50.2000:FF:000051">
    <property type="entry name" value="Glycosyltransferase"/>
    <property type="match status" value="1"/>
</dbReference>
<sequence>MEKPHIAVVPSAGFTHLVPILEFSKLLLHLHPQFQVTCLIPSLGSPPSSSKAYLQTLPSNIHPFFLPPVSKEKVPPDAHLTIQIQQTVTHSLPYIKHELKSLCSRTHVVALVVDVFAHQALDFGRELNLLSYVYLPLSALVLSLYFNSSKLDEILSSEHRDPQEPIVFPGCVPLYDRDLPQPCHDRSSLAYKQFLERAKRCLLADGILVNSFLELESDTLRSLKVQFGGKPTIYPVGPIIQSLSIGQENGLECLTWLDKQQPKSVIYVSFGSGGTLSQEQLDELAYGLELSNQKFLWVVRAPSSIASAAYLGTRIEDPLQYLPQGFLERTRERGLVVPSWAPQVQVLAHSSTGGFLCHCGWNSVLESVVQGVPILAWPLFAEQSLNAAEITDGLEVALRPKASKGGLVERNEIAKVVRDLMEGEQGTKIRDRMEHLKNAAANALKEDGSSIKAMSEFAAYLRDT</sequence>
<protein>
    <recommendedName>
        <fullName evidence="5">Glycosyltransferase</fullName>
        <ecNumber evidence="5">2.4.1.-</ecNumber>
    </recommendedName>
</protein>
<dbReference type="EC" id="2.4.1.-" evidence="5"/>
<evidence type="ECO:0000256" key="5">
    <source>
        <dbReference type="RuleBase" id="RU362057"/>
    </source>
</evidence>
<dbReference type="Pfam" id="PF00201">
    <property type="entry name" value="UDPGT"/>
    <property type="match status" value="1"/>
</dbReference>
<comment type="caution">
    <text evidence="6">The sequence shown here is derived from an EMBL/GenBank/DDBJ whole genome shotgun (WGS) entry which is preliminary data.</text>
</comment>
<dbReference type="GO" id="GO:0008194">
    <property type="term" value="F:UDP-glycosyltransferase activity"/>
    <property type="evidence" value="ECO:0007669"/>
    <property type="project" value="InterPro"/>
</dbReference>